<accession>A0A8R7JWL1</accession>
<evidence type="ECO:0000313" key="3">
    <source>
        <dbReference type="Proteomes" id="UP000015106"/>
    </source>
</evidence>
<dbReference type="Proteomes" id="UP000015106">
    <property type="component" value="Chromosome 1"/>
</dbReference>
<sequence>MSESRVSNLFILLGILVSLLVAFTGKACTSIQISPCCNCTLPLSTDLLV</sequence>
<evidence type="ECO:0000313" key="2">
    <source>
        <dbReference type="EnsemblPlants" id="TuG1812G0100000158.01.T01.cds334902"/>
    </source>
</evidence>
<evidence type="ECO:0000256" key="1">
    <source>
        <dbReference type="SAM" id="SignalP"/>
    </source>
</evidence>
<proteinExistence type="predicted"/>
<organism evidence="2 3">
    <name type="scientific">Triticum urartu</name>
    <name type="common">Red wild einkorn</name>
    <name type="synonym">Crithodium urartu</name>
    <dbReference type="NCBI Taxonomy" id="4572"/>
    <lineage>
        <taxon>Eukaryota</taxon>
        <taxon>Viridiplantae</taxon>
        <taxon>Streptophyta</taxon>
        <taxon>Embryophyta</taxon>
        <taxon>Tracheophyta</taxon>
        <taxon>Spermatophyta</taxon>
        <taxon>Magnoliopsida</taxon>
        <taxon>Liliopsida</taxon>
        <taxon>Poales</taxon>
        <taxon>Poaceae</taxon>
        <taxon>BOP clade</taxon>
        <taxon>Pooideae</taxon>
        <taxon>Triticodae</taxon>
        <taxon>Triticeae</taxon>
        <taxon>Triticinae</taxon>
        <taxon>Triticum</taxon>
    </lineage>
</organism>
<feature type="chain" id="PRO_5035820704" description="Hydrophobic seed protein domain-containing protein" evidence="1">
    <location>
        <begin position="28"/>
        <end position="49"/>
    </location>
</feature>
<keyword evidence="1" id="KW-0732">Signal</keyword>
<reference evidence="2" key="3">
    <citation type="submission" date="2022-06" db="UniProtKB">
        <authorList>
            <consortium name="EnsemblPlants"/>
        </authorList>
    </citation>
    <scope>IDENTIFICATION</scope>
</reference>
<reference evidence="3" key="1">
    <citation type="journal article" date="2013" name="Nature">
        <title>Draft genome of the wheat A-genome progenitor Triticum urartu.</title>
        <authorList>
            <person name="Ling H.Q."/>
            <person name="Zhao S."/>
            <person name="Liu D."/>
            <person name="Wang J."/>
            <person name="Sun H."/>
            <person name="Zhang C."/>
            <person name="Fan H."/>
            <person name="Li D."/>
            <person name="Dong L."/>
            <person name="Tao Y."/>
            <person name="Gao C."/>
            <person name="Wu H."/>
            <person name="Li Y."/>
            <person name="Cui Y."/>
            <person name="Guo X."/>
            <person name="Zheng S."/>
            <person name="Wang B."/>
            <person name="Yu K."/>
            <person name="Liang Q."/>
            <person name="Yang W."/>
            <person name="Lou X."/>
            <person name="Chen J."/>
            <person name="Feng M."/>
            <person name="Jian J."/>
            <person name="Zhang X."/>
            <person name="Luo G."/>
            <person name="Jiang Y."/>
            <person name="Liu J."/>
            <person name="Wang Z."/>
            <person name="Sha Y."/>
            <person name="Zhang B."/>
            <person name="Wu H."/>
            <person name="Tang D."/>
            <person name="Shen Q."/>
            <person name="Xue P."/>
            <person name="Zou S."/>
            <person name="Wang X."/>
            <person name="Liu X."/>
            <person name="Wang F."/>
            <person name="Yang Y."/>
            <person name="An X."/>
            <person name="Dong Z."/>
            <person name="Zhang K."/>
            <person name="Zhang X."/>
            <person name="Luo M.C."/>
            <person name="Dvorak J."/>
            <person name="Tong Y."/>
            <person name="Wang J."/>
            <person name="Yang H."/>
            <person name="Li Z."/>
            <person name="Wang D."/>
            <person name="Zhang A."/>
            <person name="Wang J."/>
        </authorList>
    </citation>
    <scope>NUCLEOTIDE SEQUENCE</scope>
    <source>
        <strain evidence="3">cv. G1812</strain>
    </source>
</reference>
<reference evidence="2" key="2">
    <citation type="submission" date="2018-03" db="EMBL/GenBank/DDBJ databases">
        <title>The Triticum urartu genome reveals the dynamic nature of wheat genome evolution.</title>
        <authorList>
            <person name="Ling H."/>
            <person name="Ma B."/>
            <person name="Shi X."/>
            <person name="Liu H."/>
            <person name="Dong L."/>
            <person name="Sun H."/>
            <person name="Cao Y."/>
            <person name="Gao Q."/>
            <person name="Zheng S."/>
            <person name="Li Y."/>
            <person name="Yu Y."/>
            <person name="Du H."/>
            <person name="Qi M."/>
            <person name="Li Y."/>
            <person name="Yu H."/>
            <person name="Cui Y."/>
            <person name="Wang N."/>
            <person name="Chen C."/>
            <person name="Wu H."/>
            <person name="Zhao Y."/>
            <person name="Zhang J."/>
            <person name="Li Y."/>
            <person name="Zhou W."/>
            <person name="Zhang B."/>
            <person name="Hu W."/>
            <person name="Eijk M."/>
            <person name="Tang J."/>
            <person name="Witsenboer H."/>
            <person name="Zhao S."/>
            <person name="Li Z."/>
            <person name="Zhang A."/>
            <person name="Wang D."/>
            <person name="Liang C."/>
        </authorList>
    </citation>
    <scope>NUCLEOTIDE SEQUENCE [LARGE SCALE GENOMIC DNA]</scope>
    <source>
        <strain evidence="2">cv. G1812</strain>
    </source>
</reference>
<evidence type="ECO:0008006" key="4">
    <source>
        <dbReference type="Google" id="ProtNLM"/>
    </source>
</evidence>
<feature type="signal peptide" evidence="1">
    <location>
        <begin position="1"/>
        <end position="27"/>
    </location>
</feature>
<dbReference type="EnsemblPlants" id="TuG1812G0100000158.01.T01">
    <property type="protein sequence ID" value="TuG1812G0100000158.01.T01.cds334902"/>
    <property type="gene ID" value="TuG1812G0100000158.01"/>
</dbReference>
<keyword evidence="3" id="KW-1185">Reference proteome</keyword>
<protein>
    <recommendedName>
        <fullName evidence="4">Hydrophobic seed protein domain-containing protein</fullName>
    </recommendedName>
</protein>
<dbReference type="AlphaFoldDB" id="A0A8R7JWL1"/>
<name>A0A8R7JWL1_TRIUA</name>
<dbReference type="Gramene" id="TuG1812G0100000158.01.T01">
    <property type="protein sequence ID" value="TuG1812G0100000158.01.T01.cds334902"/>
    <property type="gene ID" value="TuG1812G0100000158.01"/>
</dbReference>